<feature type="compositionally biased region" description="Basic and acidic residues" evidence="1">
    <location>
        <begin position="484"/>
        <end position="514"/>
    </location>
</feature>
<evidence type="ECO:0000256" key="1">
    <source>
        <dbReference type="SAM" id="MobiDB-lite"/>
    </source>
</evidence>
<feature type="domain" description="DUF7025" evidence="2">
    <location>
        <begin position="171"/>
        <end position="272"/>
    </location>
</feature>
<feature type="domain" description="AAA+ ATPase lid" evidence="3">
    <location>
        <begin position="335"/>
        <end position="435"/>
    </location>
</feature>
<dbReference type="PANTHER" id="PTHR46411:SF2">
    <property type="entry name" value="AAA+ ATPASE DOMAIN-CONTAINING PROTEIN"/>
    <property type="match status" value="1"/>
</dbReference>
<dbReference type="EMBL" id="JAQQWP010000011">
    <property type="protein sequence ID" value="KAK8095991.1"/>
    <property type="molecule type" value="Genomic_DNA"/>
</dbReference>
<dbReference type="InterPro" id="IPR056599">
    <property type="entry name" value="AAA_lid_fung"/>
</dbReference>
<reference evidence="4 5" key="1">
    <citation type="submission" date="2023-01" db="EMBL/GenBank/DDBJ databases">
        <title>Analysis of 21 Apiospora genomes using comparative genomics revels a genus with tremendous synthesis potential of carbohydrate active enzymes and secondary metabolites.</title>
        <authorList>
            <person name="Sorensen T."/>
        </authorList>
    </citation>
    <scope>NUCLEOTIDE SEQUENCE [LARGE SCALE GENOMIC DNA]</scope>
    <source>
        <strain evidence="4 5">CBS 117206</strain>
    </source>
</reference>
<feature type="region of interest" description="Disordered" evidence="1">
    <location>
        <begin position="686"/>
        <end position="707"/>
    </location>
</feature>
<sequence length="956" mass="109538">MEQPEPVDIQFTTKCFNTELETALSEHPILSYSQNAPSHLQIDDSRRGPNPIIEVVTVVNVKESGAATGTAENPSGMLEQSTNNVNSHHMIVHSAALSQIIRDVVKYYPGQILSGKTLVIQEPYACLMHQMDDLEQLRESEKDPINMKHLEVLLQFLRPLFNRRYVAARNRSESEQPTVRFDDVWVLMKPYSLAYTKWDGEWLGCLIGECTKVFPDSSDDFDEPYWVVEFLILQIYWNSDEFRIAKGTVDIDRYDGEQLVTHLPIHPVEFHDAQDMGVRRREFAERGRNTCRLIWEGPRYAYHDGKSLNKDQKHIGTLNGRIDSLVDLAVHIDHFDDARRSRVWDMLETKFQREYETLVLTRNARDLLHSPETQIDWNGHEMNRCFKTAIALAAAPANQEKSIEKGTITIDDEHFKEAMNTAHEFRLYLKSLRGSEAEHAQRQQHRNDNFDPTGATLRQQHDRPREFIYSDDDSTEMEGSETDTGDRTRPRPRSRVQEKKPPISGFRHREDSTKRYSNRPGDPSLCIPDLNCVEWEGFQEAGSDKELFRKTKFYAVDVLVGEPRIKLKPNRKVRQRPSIKPQGGAATSAAMHQVVPEQQPNPGPSEPGEDPLPERIRINSPTVLKAFSEIIEEALPSSVLLFRPFVALIYYEQEFRNWASQQEDIVEGRLTSEVANFASLLANSLSKGNSTVPTEAGTDDDSPQPDTKIKHALSGLQDMRCLLSFIDNYIKKKQAYLSSDRCVSVAFSDLALLFNPGDLVIGDNLRQAYRVTRVTTEPHKAKTRDGKDLEFWKDETEAKFEEAPVFVHYIHVDFDGTMIGPVSHVSAFLRFQGKMDVRSLPIYPLRHSKDRGLREKLVSRGKMFLKVASIKHMHYTGLTLETRDDIDSQVVIDFGEAFVRFPNWTPIIRNATDEWLLRRASDYKPNFRSDSPEDEWIPPLPKGTETAECLMHTGML</sequence>
<name>A0AAW0Q633_9PEZI</name>
<evidence type="ECO:0000313" key="4">
    <source>
        <dbReference type="EMBL" id="KAK8095991.1"/>
    </source>
</evidence>
<protein>
    <submittedName>
        <fullName evidence="4">Uncharacterized protein</fullName>
    </submittedName>
</protein>
<feature type="compositionally biased region" description="Basic and acidic residues" evidence="1">
    <location>
        <begin position="436"/>
        <end position="449"/>
    </location>
</feature>
<feature type="region of interest" description="Disordered" evidence="1">
    <location>
        <begin position="596"/>
        <end position="615"/>
    </location>
</feature>
<dbReference type="Pfam" id="PF22942">
    <property type="entry name" value="DUF7025"/>
    <property type="match status" value="2"/>
</dbReference>
<organism evidence="4 5">
    <name type="scientific">Apiospora kogelbergensis</name>
    <dbReference type="NCBI Taxonomy" id="1337665"/>
    <lineage>
        <taxon>Eukaryota</taxon>
        <taxon>Fungi</taxon>
        <taxon>Dikarya</taxon>
        <taxon>Ascomycota</taxon>
        <taxon>Pezizomycotina</taxon>
        <taxon>Sordariomycetes</taxon>
        <taxon>Xylariomycetidae</taxon>
        <taxon>Amphisphaeriales</taxon>
        <taxon>Apiosporaceae</taxon>
        <taxon>Apiospora</taxon>
    </lineage>
</organism>
<gene>
    <name evidence="4" type="ORF">PG999_014013</name>
</gene>
<keyword evidence="5" id="KW-1185">Reference proteome</keyword>
<accession>A0AAW0Q633</accession>
<feature type="region of interest" description="Disordered" evidence="1">
    <location>
        <begin position="569"/>
        <end position="591"/>
    </location>
</feature>
<dbReference type="Proteomes" id="UP001392437">
    <property type="component" value="Unassembled WGS sequence"/>
</dbReference>
<feature type="region of interest" description="Disordered" evidence="1">
    <location>
        <begin position="436"/>
        <end position="523"/>
    </location>
</feature>
<proteinExistence type="predicted"/>
<evidence type="ECO:0000259" key="3">
    <source>
        <dbReference type="Pfam" id="PF23232"/>
    </source>
</evidence>
<comment type="caution">
    <text evidence="4">The sequence shown here is derived from an EMBL/GenBank/DDBJ whole genome shotgun (WGS) entry which is preliminary data.</text>
</comment>
<dbReference type="PANTHER" id="PTHR46411">
    <property type="entry name" value="FAMILY ATPASE, PUTATIVE-RELATED"/>
    <property type="match status" value="1"/>
</dbReference>
<evidence type="ECO:0000259" key="2">
    <source>
        <dbReference type="Pfam" id="PF22942"/>
    </source>
</evidence>
<dbReference type="AlphaFoldDB" id="A0AAW0Q633"/>
<dbReference type="InterPro" id="IPR054289">
    <property type="entry name" value="DUF7025"/>
</dbReference>
<dbReference type="Pfam" id="PF23232">
    <property type="entry name" value="AAA_lid_13"/>
    <property type="match status" value="1"/>
</dbReference>
<feature type="compositionally biased region" description="Acidic residues" evidence="1">
    <location>
        <begin position="469"/>
        <end position="483"/>
    </location>
</feature>
<evidence type="ECO:0000313" key="5">
    <source>
        <dbReference type="Proteomes" id="UP001392437"/>
    </source>
</evidence>
<feature type="compositionally biased region" description="Basic and acidic residues" evidence="1">
    <location>
        <begin position="459"/>
        <end position="468"/>
    </location>
</feature>
<feature type="domain" description="DUF7025" evidence="2">
    <location>
        <begin position="741"/>
        <end position="847"/>
    </location>
</feature>